<dbReference type="GO" id="GO:0005524">
    <property type="term" value="F:ATP binding"/>
    <property type="evidence" value="ECO:0007669"/>
    <property type="project" value="UniProtKB-KW"/>
</dbReference>
<keyword evidence="1 3" id="KW-0347">Helicase</keyword>
<protein>
    <recommendedName>
        <fullName evidence="1">ATP-dependent DNA helicase</fullName>
        <ecNumber evidence="1">5.6.2.3</ecNumber>
    </recommendedName>
</protein>
<dbReference type="GO" id="GO:0006310">
    <property type="term" value="P:DNA recombination"/>
    <property type="evidence" value="ECO:0007669"/>
    <property type="project" value="UniProtKB-KW"/>
</dbReference>
<comment type="similarity">
    <text evidence="1">Belongs to the helicase family.</text>
</comment>
<accession>A0A8X6RPX6</accession>
<dbReference type="GO" id="GO:0016787">
    <property type="term" value="F:hydrolase activity"/>
    <property type="evidence" value="ECO:0007669"/>
    <property type="project" value="UniProtKB-KW"/>
</dbReference>
<evidence type="ECO:0000313" key="4">
    <source>
        <dbReference type="Proteomes" id="UP000887159"/>
    </source>
</evidence>
<evidence type="ECO:0000259" key="2">
    <source>
        <dbReference type="Pfam" id="PF05970"/>
    </source>
</evidence>
<keyword evidence="1" id="KW-0227">DNA damage</keyword>
<sequence>MVTAERKYLRCFQKETQTGEDGYPQYHRRSPEDGGIVTQIKGNNVDNRWVVPYNPVLSRTFNAHINVEFYNSVKSIKYICKYVNKRTDQATFSVEYQDEVTRYESGRYISSSEAVWWILCFPIHERFPPVMHLSVHLENGQTVYFTKDSAIHKIINPQKTTLMAFFELCQVDNFAKTLLYCEVPAYYVWKNSKFYRRKKGKAVSGYPESKKDQVLRRVYTVHSGNAEWSIYIVQPSFQAACKALGLLEDDAHWNSTLEEASISESLNKIREFFAIILVFCQIGDPMKLWEKHRDSLSEDVKKQIEAQQGNIDLYLDIVYSQCLILLEDIVISMSGKALLQFGFLSPSREARFTISNHQYVKELAYDTVHLNEIVAENIPKLNQELKEIYDKILNSISSNSGQCYFLDSPGGTGKTFLINLLLAKIRCERSIAIAVASSGIAATLIHGGKTAHSAFKLPLNLHHSESVNCNISKQSDMAHVLREAKLIICDECTMAHKKVIEALNRTLQDIRGYNQIMGGLTVLLSGDFRQTLPVVLRGTRADIVKACLKTSFLWPHIKVVSLRINMRVHLQHDLRAEKVFQTTH</sequence>
<evidence type="ECO:0000313" key="3">
    <source>
        <dbReference type="EMBL" id="GFX95421.1"/>
    </source>
</evidence>
<evidence type="ECO:0000256" key="1">
    <source>
        <dbReference type="RuleBase" id="RU363044"/>
    </source>
</evidence>
<dbReference type="InterPro" id="IPR010285">
    <property type="entry name" value="DNA_helicase_pif1-like_DEAD"/>
</dbReference>
<comment type="caution">
    <text evidence="3">The sequence shown here is derived from an EMBL/GenBank/DDBJ whole genome shotgun (WGS) entry which is preliminary data.</text>
</comment>
<keyword evidence="1" id="KW-0378">Hydrolase</keyword>
<dbReference type="EC" id="5.6.2.3" evidence="1"/>
<feature type="domain" description="DNA helicase Pif1-like DEAD-box helicase" evidence="2">
    <location>
        <begin position="380"/>
        <end position="571"/>
    </location>
</feature>
<dbReference type="Gene3D" id="3.40.50.300">
    <property type="entry name" value="P-loop containing nucleotide triphosphate hydrolases"/>
    <property type="match status" value="1"/>
</dbReference>
<organism evidence="3 4">
    <name type="scientific">Trichonephila clavipes</name>
    <name type="common">Golden silk orbweaver</name>
    <name type="synonym">Nephila clavipes</name>
    <dbReference type="NCBI Taxonomy" id="2585209"/>
    <lineage>
        <taxon>Eukaryota</taxon>
        <taxon>Metazoa</taxon>
        <taxon>Ecdysozoa</taxon>
        <taxon>Arthropoda</taxon>
        <taxon>Chelicerata</taxon>
        <taxon>Arachnida</taxon>
        <taxon>Araneae</taxon>
        <taxon>Araneomorphae</taxon>
        <taxon>Entelegynae</taxon>
        <taxon>Araneoidea</taxon>
        <taxon>Nephilidae</taxon>
        <taxon>Trichonephila</taxon>
    </lineage>
</organism>
<dbReference type="PANTHER" id="PTHR10492:SF57">
    <property type="entry name" value="ATP-DEPENDENT DNA HELICASE"/>
    <property type="match status" value="1"/>
</dbReference>
<keyword evidence="1" id="KW-0233">DNA recombination</keyword>
<dbReference type="GO" id="GO:0006281">
    <property type="term" value="P:DNA repair"/>
    <property type="evidence" value="ECO:0007669"/>
    <property type="project" value="UniProtKB-KW"/>
</dbReference>
<dbReference type="EMBL" id="BMAU01021186">
    <property type="protein sequence ID" value="GFX95421.1"/>
    <property type="molecule type" value="Genomic_DNA"/>
</dbReference>
<reference evidence="3" key="1">
    <citation type="submission" date="2020-08" db="EMBL/GenBank/DDBJ databases">
        <title>Multicomponent nature underlies the extraordinary mechanical properties of spider dragline silk.</title>
        <authorList>
            <person name="Kono N."/>
            <person name="Nakamura H."/>
            <person name="Mori M."/>
            <person name="Yoshida Y."/>
            <person name="Ohtoshi R."/>
            <person name="Malay A.D."/>
            <person name="Moran D.A.P."/>
            <person name="Tomita M."/>
            <person name="Numata K."/>
            <person name="Arakawa K."/>
        </authorList>
    </citation>
    <scope>NUCLEOTIDE SEQUENCE</scope>
</reference>
<keyword evidence="4" id="KW-1185">Reference proteome</keyword>
<keyword evidence="1" id="KW-0547">Nucleotide-binding</keyword>
<dbReference type="PANTHER" id="PTHR10492">
    <property type="match status" value="1"/>
</dbReference>
<comment type="cofactor">
    <cofactor evidence="1">
        <name>Mg(2+)</name>
        <dbReference type="ChEBI" id="CHEBI:18420"/>
    </cofactor>
</comment>
<keyword evidence="1" id="KW-0234">DNA repair</keyword>
<dbReference type="InterPro" id="IPR027417">
    <property type="entry name" value="P-loop_NTPase"/>
</dbReference>
<proteinExistence type="inferred from homology"/>
<comment type="catalytic activity">
    <reaction evidence="1">
        <text>ATP + H2O = ADP + phosphate + H(+)</text>
        <dbReference type="Rhea" id="RHEA:13065"/>
        <dbReference type="ChEBI" id="CHEBI:15377"/>
        <dbReference type="ChEBI" id="CHEBI:15378"/>
        <dbReference type="ChEBI" id="CHEBI:30616"/>
        <dbReference type="ChEBI" id="CHEBI:43474"/>
        <dbReference type="ChEBI" id="CHEBI:456216"/>
        <dbReference type="EC" id="5.6.2.3"/>
    </reaction>
</comment>
<name>A0A8X6RPX6_TRICX</name>
<gene>
    <name evidence="3" type="primary">LOC103519163</name>
    <name evidence="3" type="ORF">TNCV_3684731</name>
</gene>
<dbReference type="AlphaFoldDB" id="A0A8X6RPX6"/>
<dbReference type="Proteomes" id="UP000887159">
    <property type="component" value="Unassembled WGS sequence"/>
</dbReference>
<dbReference type="Pfam" id="PF05970">
    <property type="entry name" value="PIF1"/>
    <property type="match status" value="1"/>
</dbReference>
<dbReference type="SUPFAM" id="SSF52540">
    <property type="entry name" value="P-loop containing nucleoside triphosphate hydrolases"/>
    <property type="match status" value="1"/>
</dbReference>
<dbReference type="GO" id="GO:0000723">
    <property type="term" value="P:telomere maintenance"/>
    <property type="evidence" value="ECO:0007669"/>
    <property type="project" value="InterPro"/>
</dbReference>
<keyword evidence="1" id="KW-0067">ATP-binding</keyword>
<dbReference type="GO" id="GO:0043139">
    <property type="term" value="F:5'-3' DNA helicase activity"/>
    <property type="evidence" value="ECO:0007669"/>
    <property type="project" value="UniProtKB-EC"/>
</dbReference>